<keyword evidence="10" id="KW-0131">Cell cycle</keyword>
<dbReference type="PROSITE" id="PS51900">
    <property type="entry name" value="CB"/>
    <property type="match status" value="1"/>
</dbReference>
<dbReference type="InterPro" id="IPR050090">
    <property type="entry name" value="Tyrosine_recombinase_XerCD"/>
</dbReference>
<keyword evidence="8" id="KW-0238">DNA-binding</keyword>
<evidence type="ECO:0000256" key="7">
    <source>
        <dbReference type="ARBA" id="ARBA00022908"/>
    </source>
</evidence>
<evidence type="ECO:0000256" key="4">
    <source>
        <dbReference type="ARBA" id="ARBA00022490"/>
    </source>
</evidence>
<evidence type="ECO:0000259" key="11">
    <source>
        <dbReference type="PROSITE" id="PS51898"/>
    </source>
</evidence>
<dbReference type="GO" id="GO:0051301">
    <property type="term" value="P:cell division"/>
    <property type="evidence" value="ECO:0007669"/>
    <property type="project" value="UniProtKB-KW"/>
</dbReference>
<dbReference type="PANTHER" id="PTHR30349">
    <property type="entry name" value="PHAGE INTEGRASE-RELATED"/>
    <property type="match status" value="1"/>
</dbReference>
<evidence type="ECO:0000256" key="5">
    <source>
        <dbReference type="ARBA" id="ARBA00022618"/>
    </source>
</evidence>
<dbReference type="PROSITE" id="PS51898">
    <property type="entry name" value="TYR_RECOMBINASE"/>
    <property type="match status" value="1"/>
</dbReference>
<keyword evidence="6" id="KW-0159">Chromosome partition</keyword>
<dbReference type="SUPFAM" id="SSF56349">
    <property type="entry name" value="DNA breaking-rejoining enzymes"/>
    <property type="match status" value="1"/>
</dbReference>
<dbReference type="InterPro" id="IPR044068">
    <property type="entry name" value="CB"/>
</dbReference>
<comment type="subcellular location">
    <subcellularLocation>
        <location evidence="1">Cytoplasm</location>
    </subcellularLocation>
</comment>
<keyword evidence="4" id="KW-0963">Cytoplasm</keyword>
<keyword evidence="7" id="KW-0229">DNA integration</keyword>
<dbReference type="EMBL" id="UOGA01000262">
    <property type="protein sequence ID" value="VAX24097.1"/>
    <property type="molecule type" value="Genomic_DNA"/>
</dbReference>
<dbReference type="CDD" id="cd00798">
    <property type="entry name" value="INT_XerDC_C"/>
    <property type="match status" value="1"/>
</dbReference>
<dbReference type="NCBIfam" id="TIGR02225">
    <property type="entry name" value="recomb_XerD"/>
    <property type="match status" value="1"/>
</dbReference>
<dbReference type="HAMAP" id="MF_01808">
    <property type="entry name" value="Recomb_XerC_XerD"/>
    <property type="match status" value="1"/>
</dbReference>
<dbReference type="Pfam" id="PF00589">
    <property type="entry name" value="Phage_integrase"/>
    <property type="match status" value="1"/>
</dbReference>
<evidence type="ECO:0000256" key="10">
    <source>
        <dbReference type="ARBA" id="ARBA00023306"/>
    </source>
</evidence>
<feature type="domain" description="Tyr recombinase" evidence="11">
    <location>
        <begin position="114"/>
        <end position="297"/>
    </location>
</feature>
<dbReference type="InterPro" id="IPR010998">
    <property type="entry name" value="Integrase_recombinase_N"/>
</dbReference>
<comment type="similarity">
    <text evidence="2">Belongs to the 'phage' integrase family. XerD subfamily.</text>
</comment>
<reference evidence="13" key="1">
    <citation type="submission" date="2018-06" db="EMBL/GenBank/DDBJ databases">
        <authorList>
            <person name="Zhirakovskaya E."/>
        </authorList>
    </citation>
    <scope>NUCLEOTIDE SEQUENCE</scope>
</reference>
<dbReference type="GO" id="GO:0006310">
    <property type="term" value="P:DNA recombination"/>
    <property type="evidence" value="ECO:0007669"/>
    <property type="project" value="UniProtKB-KW"/>
</dbReference>
<dbReference type="InterPro" id="IPR004107">
    <property type="entry name" value="Integrase_SAM-like_N"/>
</dbReference>
<dbReference type="NCBIfam" id="NF040815">
    <property type="entry name" value="recomb_XerA_Arch"/>
    <property type="match status" value="1"/>
</dbReference>
<dbReference type="InterPro" id="IPR011010">
    <property type="entry name" value="DNA_brk_join_enz"/>
</dbReference>
<evidence type="ECO:0000256" key="2">
    <source>
        <dbReference type="ARBA" id="ARBA00010450"/>
    </source>
</evidence>
<keyword evidence="5" id="KW-0132">Cell division</keyword>
<keyword evidence="9" id="KW-0233">DNA recombination</keyword>
<dbReference type="Pfam" id="PF02899">
    <property type="entry name" value="Phage_int_SAM_1"/>
    <property type="match status" value="1"/>
</dbReference>
<protein>
    <recommendedName>
        <fullName evidence="3">Tyrosine recombinase XerD</fullName>
    </recommendedName>
</protein>
<dbReference type="Gene3D" id="1.10.150.130">
    <property type="match status" value="1"/>
</dbReference>
<accession>A0A3B1D5T4</accession>
<dbReference type="GO" id="GO:0003677">
    <property type="term" value="F:DNA binding"/>
    <property type="evidence" value="ECO:0007669"/>
    <property type="project" value="UniProtKB-KW"/>
</dbReference>
<dbReference type="NCBIfam" id="NF001399">
    <property type="entry name" value="PRK00283.1"/>
    <property type="match status" value="1"/>
</dbReference>
<dbReference type="InterPro" id="IPR013762">
    <property type="entry name" value="Integrase-like_cat_sf"/>
</dbReference>
<dbReference type="AlphaFoldDB" id="A0A3B1D5T4"/>
<dbReference type="GO" id="GO:0009009">
    <property type="term" value="F:site-specific recombinase activity"/>
    <property type="evidence" value="ECO:0007669"/>
    <property type="project" value="InterPro"/>
</dbReference>
<evidence type="ECO:0000256" key="3">
    <source>
        <dbReference type="ARBA" id="ARBA00015810"/>
    </source>
</evidence>
<dbReference type="InterPro" id="IPR011932">
    <property type="entry name" value="Recomb_XerD"/>
</dbReference>
<dbReference type="Gene3D" id="1.10.443.10">
    <property type="entry name" value="Intergrase catalytic core"/>
    <property type="match status" value="1"/>
</dbReference>
<evidence type="ECO:0000313" key="13">
    <source>
        <dbReference type="EMBL" id="VAX24097.1"/>
    </source>
</evidence>
<evidence type="ECO:0000256" key="9">
    <source>
        <dbReference type="ARBA" id="ARBA00023172"/>
    </source>
</evidence>
<feature type="non-terminal residue" evidence="13">
    <location>
        <position position="1"/>
    </location>
</feature>
<dbReference type="InterPro" id="IPR023009">
    <property type="entry name" value="Tyrosine_recombinase_XerC/XerD"/>
</dbReference>
<dbReference type="GO" id="GO:0005737">
    <property type="term" value="C:cytoplasm"/>
    <property type="evidence" value="ECO:0007669"/>
    <property type="project" value="UniProtKB-SubCell"/>
</dbReference>
<dbReference type="GO" id="GO:0007059">
    <property type="term" value="P:chromosome segregation"/>
    <property type="evidence" value="ECO:0007669"/>
    <property type="project" value="UniProtKB-KW"/>
</dbReference>
<sequence>TPYPLERVVDILLNEFVTYLAVEKNRSPNTIEAYRRDGKRFLKIVNYKNPQTLNSLKPKDITEYMKKLSASGLSSVSSARNLAVVKSLYRFLIAEGLVTANPAETVETPRLWRRIPGVMSTEEVESLLGAPSLENPQGLRDSAMLETIYATGIRVSELIKIRLKDLNLEVGYLTTIGKGAKERVVPLGEVARERIEQYRESSRPLLMKGKSTEFLFVTRLSRPMTRQAFWKIVKKSALKAGISKTIYPHSLRHSFATHLLERGADLRSVQKMLGHSDITTTQIYTHVAKARIKEIYDKIHPRAR</sequence>
<evidence type="ECO:0000256" key="6">
    <source>
        <dbReference type="ARBA" id="ARBA00022829"/>
    </source>
</evidence>
<proteinExistence type="inferred from homology"/>
<gene>
    <name evidence="13" type="ORF">MNBD_NITROSPINAE04-1640</name>
</gene>
<evidence type="ECO:0000256" key="1">
    <source>
        <dbReference type="ARBA" id="ARBA00004496"/>
    </source>
</evidence>
<evidence type="ECO:0000256" key="8">
    <source>
        <dbReference type="ARBA" id="ARBA00023125"/>
    </source>
</evidence>
<dbReference type="InterPro" id="IPR002104">
    <property type="entry name" value="Integrase_catalytic"/>
</dbReference>
<name>A0A3B1D5T4_9ZZZZ</name>
<dbReference type="PANTHER" id="PTHR30349:SF81">
    <property type="entry name" value="TYROSINE RECOMBINASE XERC"/>
    <property type="match status" value="1"/>
</dbReference>
<organism evidence="13">
    <name type="scientific">hydrothermal vent metagenome</name>
    <dbReference type="NCBI Taxonomy" id="652676"/>
    <lineage>
        <taxon>unclassified sequences</taxon>
        <taxon>metagenomes</taxon>
        <taxon>ecological metagenomes</taxon>
    </lineage>
</organism>
<evidence type="ECO:0000259" key="12">
    <source>
        <dbReference type="PROSITE" id="PS51900"/>
    </source>
</evidence>
<feature type="domain" description="Core-binding (CB)" evidence="12">
    <location>
        <begin position="7"/>
        <end position="93"/>
    </location>
</feature>